<keyword evidence="1" id="KW-0812">Transmembrane</keyword>
<feature type="transmembrane region" description="Helical" evidence="1">
    <location>
        <begin position="473"/>
        <end position="492"/>
    </location>
</feature>
<comment type="caution">
    <text evidence="2">The sequence shown here is derived from an EMBL/GenBank/DDBJ whole genome shotgun (WGS) entry which is preliminary data.</text>
</comment>
<dbReference type="PANTHER" id="PTHR32063">
    <property type="match status" value="1"/>
</dbReference>
<proteinExistence type="predicted"/>
<dbReference type="AlphaFoldDB" id="A0A5E8H9A6"/>
<feature type="transmembrane region" description="Helical" evidence="1">
    <location>
        <begin position="420"/>
        <end position="441"/>
    </location>
</feature>
<dbReference type="Proteomes" id="UP000013996">
    <property type="component" value="Unassembled WGS sequence"/>
</dbReference>
<reference evidence="2 3" key="1">
    <citation type="submission" date="2013-04" db="EMBL/GenBank/DDBJ databases">
        <authorList>
            <person name="Harkins D.M."/>
            <person name="Durkin A.S."/>
            <person name="Brinkac L.M."/>
            <person name="Haft D.H."/>
            <person name="Selengut J.D."/>
            <person name="Sanka R."/>
            <person name="DePew J."/>
            <person name="Purushe J."/>
            <person name="Hartskeerl R.A."/>
            <person name="Ahmed A."/>
            <person name="van der Linden H."/>
            <person name="Goris M.G.A."/>
            <person name="Vinetz J.M."/>
            <person name="Sutton G.G."/>
            <person name="Nierman W.C."/>
            <person name="Fouts D.E."/>
        </authorList>
    </citation>
    <scope>NUCLEOTIDE SEQUENCE [LARGE SCALE GENOMIC DNA]</scope>
    <source>
        <strain evidence="2 3">Sao Paulo</strain>
    </source>
</reference>
<dbReference type="EMBL" id="AOGX02000029">
    <property type="protein sequence ID" value="EOQ87789.1"/>
    <property type="molecule type" value="Genomic_DNA"/>
</dbReference>
<evidence type="ECO:0000313" key="2">
    <source>
        <dbReference type="EMBL" id="EOQ87789.1"/>
    </source>
</evidence>
<feature type="transmembrane region" description="Helical" evidence="1">
    <location>
        <begin position="836"/>
        <end position="855"/>
    </location>
</feature>
<organism evidence="2 3">
    <name type="scientific">Leptospira yanagawae serovar Saopaulo str. Sao Paulo = ATCC 700523</name>
    <dbReference type="NCBI Taxonomy" id="1249483"/>
    <lineage>
        <taxon>Bacteria</taxon>
        <taxon>Pseudomonadati</taxon>
        <taxon>Spirochaetota</taxon>
        <taxon>Spirochaetia</taxon>
        <taxon>Leptospirales</taxon>
        <taxon>Leptospiraceae</taxon>
        <taxon>Leptospira</taxon>
    </lineage>
</organism>
<protein>
    <submittedName>
        <fullName evidence="2">RND transporter, Hydrophobe/Amphiphile Efflux-1 (HAE1)/Heavy Metal Efflux (HME) family, permease protein</fullName>
    </submittedName>
</protein>
<dbReference type="InterPro" id="IPR001036">
    <property type="entry name" value="Acrflvin-R"/>
</dbReference>
<evidence type="ECO:0000313" key="3">
    <source>
        <dbReference type="Proteomes" id="UP000013996"/>
    </source>
</evidence>
<dbReference type="STRING" id="1249483.LEP1GSC202_2126"/>
<evidence type="ECO:0000256" key="1">
    <source>
        <dbReference type="SAM" id="Phobius"/>
    </source>
</evidence>
<accession>A0A5E8H9A6</accession>
<dbReference type="Gene3D" id="3.30.70.1320">
    <property type="entry name" value="Multidrug efflux transporter AcrB pore domain like"/>
    <property type="match status" value="1"/>
</dbReference>
<dbReference type="SUPFAM" id="SSF82693">
    <property type="entry name" value="Multidrug efflux transporter AcrB pore domain, PN1, PN2, PC1 and PC2 subdomains"/>
    <property type="match status" value="1"/>
</dbReference>
<dbReference type="GO" id="GO:0042910">
    <property type="term" value="F:xenobiotic transmembrane transporter activity"/>
    <property type="evidence" value="ECO:0007669"/>
    <property type="project" value="TreeGrafter"/>
</dbReference>
<keyword evidence="1" id="KW-1133">Transmembrane helix</keyword>
<dbReference type="Pfam" id="PF00873">
    <property type="entry name" value="ACR_tran"/>
    <property type="match status" value="1"/>
</dbReference>
<feature type="transmembrane region" description="Helical" evidence="1">
    <location>
        <begin position="396"/>
        <end position="414"/>
    </location>
</feature>
<dbReference type="PANTHER" id="PTHR32063:SF0">
    <property type="entry name" value="SWARMING MOTILITY PROTEIN SWRC"/>
    <property type="match status" value="1"/>
</dbReference>
<dbReference type="InterPro" id="IPR027463">
    <property type="entry name" value="AcrB_DN_DC_subdom"/>
</dbReference>
<dbReference type="Gene3D" id="3.30.70.1430">
    <property type="entry name" value="Multidrug efflux transporter AcrB pore domain"/>
    <property type="match status" value="1"/>
</dbReference>
<name>A0A5E8H9A6_9LEPT</name>
<feature type="transmembrane region" description="Helical" evidence="1">
    <location>
        <begin position="316"/>
        <end position="334"/>
    </location>
</feature>
<feature type="transmembrane region" description="Helical" evidence="1">
    <location>
        <begin position="364"/>
        <end position="384"/>
    </location>
</feature>
<gene>
    <name evidence="2" type="ORF">LEP1GSC202_2126</name>
</gene>
<sequence>MPFAIIQNYRYQFVSGLAFLVFLSLFYSNQISIEDENQEDEFLQLEISHHWPGKSALQIEGQIAKPWETILKTVNGYRERQFVSDHGILKIYLQMDKVNSLSEFIQTLRNVYILNQNQFPNDVHFPRIQSREDKSSFFIVLEQIGGYDATSEKELELILRNWETVSSVNFQSGMEKEVVVQVNGNDFQTDKLPALSEVFQNLKQSHYGIGKEVESGRISLKTIPNSIDDWRDGVVLQNQKSPEWIRSLLHFQLTDTNQQSAVRVNGESKSTVMVYAKSAFHLLLLEIQLQTLLKVHSHWKIIMVSKQIFIENAKELFFLLLFLDLLSFIFLGLYQKNWLQLSALMIIFYISVLYYLFLSSVFHLTLGNFSFIIILFFKLHLPFSKRLRWKLSGTKLFLVLILLGLSVLVGWVPLLVLKLVIFYGLLLLFSQILFRICDCFCEKHVFPLGRAKEEKILCAFEKWNGKRMKNPKFYQVALSLFVLIFTTLYLLYDAGMSKPIAMEDSFMKYAKLEFPNYISEGEVYRITKQVESKLIDGNWTDLLIVIPKPYRSEFYFKNKLNGLEIPFRKLPTELGYFHLVEGNHADTSQILRFTQNDLAKLESDLMQLVPWLQYKSEISDVVLCFQPSHEGLEFKTNSFYRVFLGHSHQTSIKEDIYTLQPNLLGKFLWNGRLIDIKFQVNHWENLDPYLKQMKKLTLNQTIFDSSIRNYSPVKLLNRFYQINGKPTLELMVKGENINWAKLEFEIHDFLKQTDTHLYERISPSAPVPQYSILLIVLIFGIVSFRKNEILNSFLRIYCLLLVSKLQNTWFEANYIQIVWVLIFILSVELTSRKRNLFRVIFSYPFIFSFIFLLLYPGNVGYLLFSTVCLIMLYAILSLKLKHSLHFLKPKY</sequence>
<dbReference type="Gene3D" id="3.30.2090.10">
    <property type="entry name" value="Multidrug efflux transporter AcrB TolC docking domain, DN and DC subdomains"/>
    <property type="match status" value="1"/>
</dbReference>
<feature type="transmembrane region" description="Helical" evidence="1">
    <location>
        <begin position="812"/>
        <end position="829"/>
    </location>
</feature>
<keyword evidence="1" id="KW-0472">Membrane</keyword>
<dbReference type="GO" id="GO:0005886">
    <property type="term" value="C:plasma membrane"/>
    <property type="evidence" value="ECO:0007669"/>
    <property type="project" value="TreeGrafter"/>
</dbReference>
<feature type="transmembrane region" description="Helical" evidence="1">
    <location>
        <begin position="341"/>
        <end position="358"/>
    </location>
</feature>
<feature type="transmembrane region" description="Helical" evidence="1">
    <location>
        <begin position="861"/>
        <end position="880"/>
    </location>
</feature>